<evidence type="ECO:0000256" key="9">
    <source>
        <dbReference type="SAM" id="Phobius"/>
    </source>
</evidence>
<feature type="transmembrane region" description="Helical" evidence="9">
    <location>
        <begin position="128"/>
        <end position="151"/>
    </location>
</feature>
<dbReference type="InterPro" id="IPR018227">
    <property type="entry name" value="Amino_acid_transport_2"/>
</dbReference>
<keyword evidence="4" id="KW-0997">Cell inner membrane</keyword>
<evidence type="ECO:0000256" key="7">
    <source>
        <dbReference type="ARBA" id="ARBA00022989"/>
    </source>
</evidence>
<dbReference type="PRINTS" id="PR00166">
    <property type="entry name" value="AROAAPRMEASE"/>
</dbReference>
<feature type="transmembrane region" description="Helical" evidence="9">
    <location>
        <begin position="273"/>
        <end position="294"/>
    </location>
</feature>
<keyword evidence="2" id="KW-0813">Transport</keyword>
<feature type="transmembrane region" description="Helical" evidence="9">
    <location>
        <begin position="232"/>
        <end position="253"/>
    </location>
</feature>
<evidence type="ECO:0000256" key="6">
    <source>
        <dbReference type="ARBA" id="ARBA00022970"/>
    </source>
</evidence>
<dbReference type="GO" id="GO:0003333">
    <property type="term" value="P:amino acid transmembrane transport"/>
    <property type="evidence" value="ECO:0007669"/>
    <property type="project" value="InterPro"/>
</dbReference>
<evidence type="ECO:0000256" key="5">
    <source>
        <dbReference type="ARBA" id="ARBA00022692"/>
    </source>
</evidence>
<dbReference type="STRING" id="112248.SAMN05444392_101696"/>
<evidence type="ECO:0000313" key="10">
    <source>
        <dbReference type="EMBL" id="SHE49161.1"/>
    </source>
</evidence>
<dbReference type="InterPro" id="IPR013059">
    <property type="entry name" value="Trp_tyr_transpt"/>
</dbReference>
<evidence type="ECO:0000256" key="2">
    <source>
        <dbReference type="ARBA" id="ARBA00022448"/>
    </source>
</evidence>
<dbReference type="PANTHER" id="PTHR32195:SF26">
    <property type="entry name" value="TRYPTOPHAN OR TYROSINE TRANSPORTER PROTEIN"/>
    <property type="match status" value="1"/>
</dbReference>
<accession>A0A1M4TXE8</accession>
<dbReference type="GO" id="GO:0015173">
    <property type="term" value="F:aromatic amino acid transmembrane transporter activity"/>
    <property type="evidence" value="ECO:0007669"/>
    <property type="project" value="InterPro"/>
</dbReference>
<dbReference type="Pfam" id="PF03222">
    <property type="entry name" value="Trp_Tyr_perm"/>
    <property type="match status" value="1"/>
</dbReference>
<keyword evidence="8 9" id="KW-0472">Membrane</keyword>
<keyword evidence="6" id="KW-0029">Amino-acid transport</keyword>
<dbReference type="GO" id="GO:0005886">
    <property type="term" value="C:plasma membrane"/>
    <property type="evidence" value="ECO:0007669"/>
    <property type="project" value="UniProtKB-SubCell"/>
</dbReference>
<evidence type="ECO:0000256" key="8">
    <source>
        <dbReference type="ARBA" id="ARBA00023136"/>
    </source>
</evidence>
<evidence type="ECO:0000313" key="11">
    <source>
        <dbReference type="Proteomes" id="UP000184476"/>
    </source>
</evidence>
<dbReference type="RefSeq" id="WP_073151996.1">
    <property type="nucleotide sequence ID" value="NZ_FQVL01000001.1"/>
</dbReference>
<feature type="transmembrane region" description="Helical" evidence="9">
    <location>
        <begin position="21"/>
        <end position="44"/>
    </location>
</feature>
<protein>
    <submittedName>
        <fullName evidence="10">Amino acid permease</fullName>
    </submittedName>
</protein>
<keyword evidence="7 9" id="KW-1133">Transmembrane helix</keyword>
<dbReference type="PIRSF" id="PIRSF006060">
    <property type="entry name" value="AA_transporter"/>
    <property type="match status" value="1"/>
</dbReference>
<dbReference type="EMBL" id="FQVL01000001">
    <property type="protein sequence ID" value="SHE49161.1"/>
    <property type="molecule type" value="Genomic_DNA"/>
</dbReference>
<dbReference type="Gene3D" id="1.20.1740.10">
    <property type="entry name" value="Amino acid/polyamine transporter I"/>
    <property type="match status" value="1"/>
</dbReference>
<dbReference type="OrthoDB" id="2781034at2"/>
<comment type="subcellular location">
    <subcellularLocation>
        <location evidence="1">Cell inner membrane</location>
        <topology evidence="1">Multi-pass membrane protein</topology>
    </subcellularLocation>
</comment>
<proteinExistence type="predicted"/>
<evidence type="ECO:0000256" key="1">
    <source>
        <dbReference type="ARBA" id="ARBA00004429"/>
    </source>
</evidence>
<evidence type="ECO:0000256" key="4">
    <source>
        <dbReference type="ARBA" id="ARBA00022519"/>
    </source>
</evidence>
<feature type="transmembrane region" description="Helical" evidence="9">
    <location>
        <begin position="341"/>
        <end position="362"/>
    </location>
</feature>
<dbReference type="Proteomes" id="UP000184476">
    <property type="component" value="Unassembled WGS sequence"/>
</dbReference>
<reference evidence="10 11" key="1">
    <citation type="submission" date="2016-11" db="EMBL/GenBank/DDBJ databases">
        <authorList>
            <person name="Jaros S."/>
            <person name="Januszkiewicz K."/>
            <person name="Wedrychowicz H."/>
        </authorList>
    </citation>
    <scope>NUCLEOTIDE SEQUENCE [LARGE SCALE GENOMIC DNA]</scope>
    <source>
        <strain evidence="10 11">DSM 44666</strain>
    </source>
</reference>
<keyword evidence="5 9" id="KW-0812">Transmembrane</keyword>
<organism evidence="10 11">
    <name type="scientific">Seinonella peptonophila</name>
    <dbReference type="NCBI Taxonomy" id="112248"/>
    <lineage>
        <taxon>Bacteria</taxon>
        <taxon>Bacillati</taxon>
        <taxon>Bacillota</taxon>
        <taxon>Bacilli</taxon>
        <taxon>Bacillales</taxon>
        <taxon>Thermoactinomycetaceae</taxon>
        <taxon>Seinonella</taxon>
    </lineage>
</organism>
<feature type="transmembrane region" description="Helical" evidence="9">
    <location>
        <begin position="315"/>
        <end position="335"/>
    </location>
</feature>
<gene>
    <name evidence="10" type="ORF">SAMN05444392_101696</name>
</gene>
<feature type="transmembrane region" description="Helical" evidence="9">
    <location>
        <begin position="163"/>
        <end position="182"/>
    </location>
</feature>
<feature type="transmembrane region" description="Helical" evidence="9">
    <location>
        <begin position="383"/>
        <end position="407"/>
    </location>
</feature>
<sequence>MEHTQTAKLNKSQGNLSLANLNFWEGVAIIVGANIGAGILSMAYGAKNAGWPVLLFWIVVAGIFTTISMLYIAETTLRTKKPLQLSGLAAKYVGKLGSWLMFLSVLINSIGALIAYTSGSGEILSKFLGVPPALGSIIFFTPGVIVIWFGLKATGVAEKIITFGMGILILILVLASIFGPGLKSEFLMYNNFKYAIPVFSLVIFAFLAQYTVPELARGFAKGKAKQLPRAIILGMVLTGILLAIVPMAALGLTGPDKVTQVVTIAWGDALGSWALFTANGFALLAMITSFWAVGGSFLTNIVDQFKLPSENNPKYRFISLAFVAIPPFILAYSGLVGFVDALSIAGAFAGVIMAILPVLMLNKARKIDEREPEWTCGKLAHPLIQVLLIILFSGAAIYTLLGLFNLLPKGW</sequence>
<keyword evidence="11" id="KW-1185">Reference proteome</keyword>
<keyword evidence="3" id="KW-1003">Cell membrane</keyword>
<dbReference type="AlphaFoldDB" id="A0A1M4TXE8"/>
<name>A0A1M4TXE8_9BACL</name>
<evidence type="ECO:0000256" key="3">
    <source>
        <dbReference type="ARBA" id="ARBA00022475"/>
    </source>
</evidence>
<feature type="transmembrane region" description="Helical" evidence="9">
    <location>
        <begin position="92"/>
        <end position="116"/>
    </location>
</feature>
<feature type="transmembrane region" description="Helical" evidence="9">
    <location>
        <begin position="50"/>
        <end position="72"/>
    </location>
</feature>
<dbReference type="PANTHER" id="PTHR32195">
    <property type="entry name" value="OS07G0662800 PROTEIN"/>
    <property type="match status" value="1"/>
</dbReference>
<feature type="transmembrane region" description="Helical" evidence="9">
    <location>
        <begin position="194"/>
        <end position="212"/>
    </location>
</feature>